<keyword evidence="5 6" id="KW-0472">Membrane</keyword>
<dbReference type="ExpressionAtlas" id="Q22011">
    <property type="expression patterns" value="baseline and differential"/>
</dbReference>
<evidence type="ECO:0000256" key="4">
    <source>
        <dbReference type="ARBA" id="ARBA00022989"/>
    </source>
</evidence>
<evidence type="ECO:0000256" key="1">
    <source>
        <dbReference type="ARBA" id="ARBA00004141"/>
    </source>
</evidence>
<feature type="transmembrane region" description="Helical" evidence="6">
    <location>
        <begin position="52"/>
        <end position="74"/>
    </location>
</feature>
<evidence type="ECO:0000256" key="2">
    <source>
        <dbReference type="ARBA" id="ARBA00009166"/>
    </source>
</evidence>
<proteinExistence type="inferred from homology"/>
<dbReference type="HOGENOM" id="CLU_057924_2_0_1"/>
<dbReference type="PANTHER" id="PTHR22945">
    <property type="entry name" value="SERPENTINE RECEPTOR, CLASS D DELTA"/>
    <property type="match status" value="1"/>
</dbReference>
<sequence length="336" mass="39063">MVPQLNVDEDPSSKIYEVINEIVYPIFLTITLIFHSVLLVFIIFFSPSHLNFLKFLLLTTSLLDVFATSILFYIQPRILSEYQVNVPVYCYGPCREMNTQFCFSLFMMWQTVSIAVGISLTYTLYFKYHKLNSKGPLFGWKLVRSLFLFYIPCLVSMCCAFVVVLRNVLPNEELNKESFSDTRIEFTKIGNMKLGELPNRINFAMIAYAIYCSPIITFWFHWKTNKSLNNALSGSSPYLRYHAKNVMMGITIQVVMHFIFYIPFFTLYSYSLLTGTKIFVQQFFMAMSPNLAASFDPLINLYFVVPYRTKIKSWFGKKHQQTSTIRIASLTPSGYF</sequence>
<protein>
    <submittedName>
        <fullName evidence="7">G_PROTEIN_RECEP_F1_2 domain-containing protein</fullName>
    </submittedName>
</protein>
<keyword evidence="3 6" id="KW-0812">Transmembrane</keyword>
<reference evidence="7 8" key="1">
    <citation type="journal article" date="1998" name="Science">
        <title>Genome sequence of the nematode C. elegans: a platform for investigating biology.</title>
        <authorList>
            <consortium name="The C. elegans sequencing consortium"/>
            <person name="Sulson J.E."/>
            <person name="Waterston R."/>
        </authorList>
    </citation>
    <scope>NUCLEOTIDE SEQUENCE [LARGE SCALE GENOMIC DNA]</scope>
    <source>
        <strain evidence="7 8">Bristol N2</strain>
    </source>
</reference>
<dbReference type="Proteomes" id="UP000001940">
    <property type="component" value="Chromosome V"/>
</dbReference>
<dbReference type="SMR" id="Q22011"/>
<accession>Q22011</accession>
<dbReference type="PIR" id="T24237">
    <property type="entry name" value="T24237"/>
</dbReference>
<evidence type="ECO:0000256" key="5">
    <source>
        <dbReference type="ARBA" id="ARBA00023136"/>
    </source>
</evidence>
<dbReference type="RefSeq" id="NP_001041152.1">
    <property type="nucleotide sequence ID" value="NM_001047687.3"/>
</dbReference>
<evidence type="ECO:0000313" key="8">
    <source>
        <dbReference type="Proteomes" id="UP000001940"/>
    </source>
</evidence>
<dbReference type="CTD" id="187918"/>
<dbReference type="PhylomeDB" id="Q22011"/>
<feature type="transmembrane region" description="Helical" evidence="6">
    <location>
        <begin position="22"/>
        <end position="45"/>
    </location>
</feature>
<dbReference type="eggNOG" id="ENOG502R2HE">
    <property type="taxonomic scope" value="Eukaryota"/>
</dbReference>
<dbReference type="GeneID" id="187918"/>
<evidence type="ECO:0000256" key="3">
    <source>
        <dbReference type="ARBA" id="ARBA00022692"/>
    </source>
</evidence>
<comment type="subcellular location">
    <subcellularLocation>
        <location evidence="1">Membrane</location>
        <topology evidence="1">Multi-pass membrane protein</topology>
    </subcellularLocation>
</comment>
<gene>
    <name evidence="7 9" type="primary">srd-35</name>
    <name evidence="7" type="ORF">CELE_R186.2</name>
    <name evidence="9" type="ORF">R186.2</name>
</gene>
<evidence type="ECO:0000313" key="7">
    <source>
        <dbReference type="EMBL" id="CAB01441.1"/>
    </source>
</evidence>
<dbReference type="WormBase" id="R186.2a">
    <property type="protein sequence ID" value="CE12872"/>
    <property type="gene ID" value="WBGene00005113"/>
    <property type="gene designation" value="srd-35"/>
</dbReference>
<dbReference type="AGR" id="WB:WBGene00005113"/>
<dbReference type="AlphaFoldDB" id="Q22011"/>
<dbReference type="EMBL" id="BX284605">
    <property type="protein sequence ID" value="CAB01441.1"/>
    <property type="molecule type" value="Genomic_DNA"/>
</dbReference>
<feature type="transmembrane region" description="Helical" evidence="6">
    <location>
        <begin position="147"/>
        <end position="169"/>
    </location>
</feature>
<dbReference type="FunCoup" id="Q22011">
    <property type="interactions" value="12"/>
</dbReference>
<dbReference type="InParanoid" id="Q22011"/>
<comment type="similarity">
    <text evidence="2">Belongs to the nematode receptor-like protein srd family.</text>
</comment>
<dbReference type="PaxDb" id="6239-R186.2a"/>
<dbReference type="GO" id="GO:0016020">
    <property type="term" value="C:membrane"/>
    <property type="evidence" value="ECO:0007669"/>
    <property type="project" value="UniProtKB-SubCell"/>
</dbReference>
<dbReference type="KEGG" id="cel:CELE_R186.2"/>
<feature type="transmembrane region" description="Helical" evidence="6">
    <location>
        <begin position="283"/>
        <end position="305"/>
    </location>
</feature>
<feature type="transmembrane region" description="Helical" evidence="6">
    <location>
        <begin position="201"/>
        <end position="222"/>
    </location>
</feature>
<evidence type="ECO:0000256" key="6">
    <source>
        <dbReference type="SAM" id="Phobius"/>
    </source>
</evidence>
<dbReference type="OMA" id="YLRYHAK"/>
<dbReference type="OrthoDB" id="5873158at2759"/>
<dbReference type="Bgee" id="WBGene00005113">
    <property type="expression patterns" value="Expressed in embryo and 1 other cell type or tissue"/>
</dbReference>
<name>Q22011_CAEEL</name>
<dbReference type="Pfam" id="PF10317">
    <property type="entry name" value="7TM_GPCR_Srd"/>
    <property type="match status" value="1"/>
</dbReference>
<feature type="transmembrane region" description="Helical" evidence="6">
    <location>
        <begin position="243"/>
        <end position="263"/>
    </location>
</feature>
<organism evidence="7 8">
    <name type="scientific">Caenorhabditis elegans</name>
    <dbReference type="NCBI Taxonomy" id="6239"/>
    <lineage>
        <taxon>Eukaryota</taxon>
        <taxon>Metazoa</taxon>
        <taxon>Ecdysozoa</taxon>
        <taxon>Nematoda</taxon>
        <taxon>Chromadorea</taxon>
        <taxon>Rhabditida</taxon>
        <taxon>Rhabditina</taxon>
        <taxon>Rhabditomorpha</taxon>
        <taxon>Rhabditoidea</taxon>
        <taxon>Rhabditidae</taxon>
        <taxon>Peloderinae</taxon>
        <taxon>Caenorhabditis</taxon>
    </lineage>
</organism>
<dbReference type="PANTHER" id="PTHR22945:SF34">
    <property type="entry name" value="G_PROTEIN_RECEP_F1_2 DOMAIN-CONTAINING PROTEIN"/>
    <property type="match status" value="1"/>
</dbReference>
<keyword evidence="8" id="KW-1185">Reference proteome</keyword>
<dbReference type="UCSC" id="R186.2a">
    <property type="organism name" value="c. elegans"/>
</dbReference>
<evidence type="ECO:0000313" key="9">
    <source>
        <dbReference type="WormBase" id="R186.2a"/>
    </source>
</evidence>
<dbReference type="InterPro" id="IPR019421">
    <property type="entry name" value="7TM_GPCR_serpentine_rcpt_Srd"/>
</dbReference>
<feature type="transmembrane region" description="Helical" evidence="6">
    <location>
        <begin position="106"/>
        <end position="126"/>
    </location>
</feature>
<keyword evidence="4 6" id="KW-1133">Transmembrane helix</keyword>
<dbReference type="InterPro" id="IPR050920">
    <property type="entry name" value="Nematode_rcpt-like_delta"/>
</dbReference>